<dbReference type="Gene3D" id="3.40.50.150">
    <property type="entry name" value="Vaccinia Virus protein VP39"/>
    <property type="match status" value="1"/>
</dbReference>
<sequence>MYNFTALKDEVIAELERALMVDIGGGRGRALIAIAEETENAWGTEAKVGLQDKPPVLDSMPQESIPSVEKMTKNAVAAMIPTSRLLIGDLVIPAMTKVGEDMSPY</sequence>
<keyword evidence="2" id="KW-1185">Reference proteome</keyword>
<organism evidence="1 2">
    <name type="scientific">Amylocarpus encephaloides</name>
    <dbReference type="NCBI Taxonomy" id="45428"/>
    <lineage>
        <taxon>Eukaryota</taxon>
        <taxon>Fungi</taxon>
        <taxon>Dikarya</taxon>
        <taxon>Ascomycota</taxon>
        <taxon>Pezizomycotina</taxon>
        <taxon>Leotiomycetes</taxon>
        <taxon>Helotiales</taxon>
        <taxon>Helotiales incertae sedis</taxon>
        <taxon>Amylocarpus</taxon>
    </lineage>
</organism>
<protein>
    <submittedName>
        <fullName evidence="1">Uncharacterized protein</fullName>
    </submittedName>
</protein>
<evidence type="ECO:0000313" key="1">
    <source>
        <dbReference type="EMBL" id="KAG9238890.1"/>
    </source>
</evidence>
<proteinExistence type="predicted"/>
<dbReference type="Proteomes" id="UP000824998">
    <property type="component" value="Unassembled WGS sequence"/>
</dbReference>
<dbReference type="AlphaFoldDB" id="A0A9P8C9W3"/>
<accession>A0A9P8C9W3</accession>
<dbReference type="SUPFAM" id="SSF53335">
    <property type="entry name" value="S-adenosyl-L-methionine-dependent methyltransferases"/>
    <property type="match status" value="1"/>
</dbReference>
<name>A0A9P8C9W3_9HELO</name>
<gene>
    <name evidence="1" type="ORF">BJ875DRAFT_479946</name>
</gene>
<dbReference type="EMBL" id="MU251364">
    <property type="protein sequence ID" value="KAG9238890.1"/>
    <property type="molecule type" value="Genomic_DNA"/>
</dbReference>
<comment type="caution">
    <text evidence="1">The sequence shown here is derived from an EMBL/GenBank/DDBJ whole genome shotgun (WGS) entry which is preliminary data.</text>
</comment>
<dbReference type="InterPro" id="IPR029063">
    <property type="entry name" value="SAM-dependent_MTases_sf"/>
</dbReference>
<dbReference type="OrthoDB" id="3539267at2759"/>
<evidence type="ECO:0000313" key="2">
    <source>
        <dbReference type="Proteomes" id="UP000824998"/>
    </source>
</evidence>
<reference evidence="1" key="1">
    <citation type="journal article" date="2021" name="IMA Fungus">
        <title>Genomic characterization of three marine fungi, including Emericellopsis atlantica sp. nov. with signatures of a generalist lifestyle and marine biomass degradation.</title>
        <authorList>
            <person name="Hagestad O.C."/>
            <person name="Hou L."/>
            <person name="Andersen J.H."/>
            <person name="Hansen E.H."/>
            <person name="Altermark B."/>
            <person name="Li C."/>
            <person name="Kuhnert E."/>
            <person name="Cox R.J."/>
            <person name="Crous P.W."/>
            <person name="Spatafora J.W."/>
            <person name="Lail K."/>
            <person name="Amirebrahimi M."/>
            <person name="Lipzen A."/>
            <person name="Pangilinan J."/>
            <person name="Andreopoulos W."/>
            <person name="Hayes R.D."/>
            <person name="Ng V."/>
            <person name="Grigoriev I.V."/>
            <person name="Jackson S.A."/>
            <person name="Sutton T.D.S."/>
            <person name="Dobson A.D.W."/>
            <person name="Rama T."/>
        </authorList>
    </citation>
    <scope>NUCLEOTIDE SEQUENCE</scope>
    <source>
        <strain evidence="1">TRa018bII</strain>
    </source>
</reference>